<gene>
    <name evidence="4" type="ORF">PPNO1_LOCUS2018</name>
</gene>
<evidence type="ECO:0000259" key="3">
    <source>
        <dbReference type="PROSITE" id="PS50157"/>
    </source>
</evidence>
<evidence type="ECO:0000256" key="2">
    <source>
        <dbReference type="SAM" id="MobiDB-lite"/>
    </source>
</evidence>
<feature type="region of interest" description="Disordered" evidence="2">
    <location>
        <begin position="148"/>
        <end position="200"/>
    </location>
</feature>
<dbReference type="PROSITE" id="PS00028">
    <property type="entry name" value="ZINC_FINGER_C2H2_1"/>
    <property type="match status" value="1"/>
</dbReference>
<sequence length="307" mass="33458">MACPRSCPRSLIRIIFPPAGPARGLTAAVAPEMPKRPRHQLSHKTPSHECQMPGCGRKFHRKDLLDRHEQKHNGRADAYGRPLSQGRQTFGNNYVFPTSLSHQLPVIQHQSIHPHENPLHLVGYSDVQAPRRPNLHLKFASPANNHGGLAPCNDAPGIPSSASSTYSTGSDLTRSNRSTARSSSVEWVDPSGFLSPSPIPTSQAGSIELLSPISMDASGSVHASSPPPASTRLSMEAMDYQHQLSYSSPQRIPRISNTAYDKTGALSTNLGYSGGSALLDYSHQQPACSIMPLFQNDSMRMPLRERY</sequence>
<dbReference type="PROSITE" id="PS50157">
    <property type="entry name" value="ZINC_FINGER_C2H2_2"/>
    <property type="match status" value="1"/>
</dbReference>
<dbReference type="GO" id="GO:0008270">
    <property type="term" value="F:zinc ion binding"/>
    <property type="evidence" value="ECO:0007669"/>
    <property type="project" value="UniProtKB-KW"/>
</dbReference>
<proteinExistence type="predicted"/>
<accession>A0A9P1GXQ3</accession>
<feature type="compositionally biased region" description="Low complexity" evidence="2">
    <location>
        <begin position="160"/>
        <end position="184"/>
    </location>
</feature>
<dbReference type="AlphaFoldDB" id="A0A9P1GXQ3"/>
<keyword evidence="1" id="KW-0479">Metal-binding</keyword>
<name>A0A9P1GXQ3_9PEZI</name>
<keyword evidence="5" id="KW-1185">Reference proteome</keyword>
<dbReference type="EMBL" id="CALLCH030000004">
    <property type="protein sequence ID" value="CAI4212252.1"/>
    <property type="molecule type" value="Genomic_DNA"/>
</dbReference>
<dbReference type="Proteomes" id="UP000838763">
    <property type="component" value="Unassembled WGS sequence"/>
</dbReference>
<protein>
    <recommendedName>
        <fullName evidence="3">C2H2-type domain-containing protein</fullName>
    </recommendedName>
</protein>
<comment type="caution">
    <text evidence="4">The sequence shown here is derived from an EMBL/GenBank/DDBJ whole genome shotgun (WGS) entry which is preliminary data.</text>
</comment>
<evidence type="ECO:0000256" key="1">
    <source>
        <dbReference type="PROSITE-ProRule" id="PRU00042"/>
    </source>
</evidence>
<evidence type="ECO:0000313" key="4">
    <source>
        <dbReference type="EMBL" id="CAI4212252.1"/>
    </source>
</evidence>
<keyword evidence="1" id="KW-0862">Zinc</keyword>
<feature type="domain" description="C2H2-type" evidence="3">
    <location>
        <begin position="48"/>
        <end position="77"/>
    </location>
</feature>
<evidence type="ECO:0000313" key="5">
    <source>
        <dbReference type="Proteomes" id="UP000838763"/>
    </source>
</evidence>
<keyword evidence="1" id="KW-0863">Zinc-finger</keyword>
<reference evidence="4" key="1">
    <citation type="submission" date="2022-11" db="EMBL/GenBank/DDBJ databases">
        <authorList>
            <person name="Scott C."/>
            <person name="Bruce N."/>
        </authorList>
    </citation>
    <scope>NUCLEOTIDE SEQUENCE</scope>
</reference>
<dbReference type="InterPro" id="IPR013087">
    <property type="entry name" value="Znf_C2H2_type"/>
</dbReference>
<feature type="region of interest" description="Disordered" evidence="2">
    <location>
        <begin position="68"/>
        <end position="87"/>
    </location>
</feature>
<organism evidence="4 5">
    <name type="scientific">Parascedosporium putredinis</name>
    <dbReference type="NCBI Taxonomy" id="1442378"/>
    <lineage>
        <taxon>Eukaryota</taxon>
        <taxon>Fungi</taxon>
        <taxon>Dikarya</taxon>
        <taxon>Ascomycota</taxon>
        <taxon>Pezizomycotina</taxon>
        <taxon>Sordariomycetes</taxon>
        <taxon>Hypocreomycetidae</taxon>
        <taxon>Microascales</taxon>
        <taxon>Microascaceae</taxon>
        <taxon>Parascedosporium</taxon>
    </lineage>
</organism>
<dbReference type="OrthoDB" id="6077919at2759"/>